<protein>
    <recommendedName>
        <fullName evidence="14">Cytochrome P450</fullName>
    </recommendedName>
</protein>
<evidence type="ECO:0000313" key="12">
    <source>
        <dbReference type="EMBL" id="KAG6660882.1"/>
    </source>
</evidence>
<feature type="coiled-coil region" evidence="11">
    <location>
        <begin position="388"/>
        <end position="415"/>
    </location>
</feature>
<sequence length="571" mass="65249">MNTKSVLSEKSRTYLRIKSYVTLQFVNLWNRMNLSGVFDSYIYIYIYQERTETLVAAAPASPETRSFTASESNMATVSWTWSILALLVLAHLLRQWALKSWNKNRKLPPGPRGFPIFGSLHSLGEFPHRDLQRLAQKYGPIMHLRLGFVPAIVVSSPQAAELFLKAHDLVFASRPPMEFAKYVSYEQTSMVFAQYGSYWRNIRKMCTLELLSNVKIDSFKSMRNEEIGLLVKFTQEAASNCVAVDLSAKVTSLNADMSCRMVFGKKYEDKDLDEKGFKAVIHEVMYLGAVPNLGDYIPCIRPFDLQGLTRRMKGVSRILDNFFEKIIDEHIQSKDENKTNDDFVDVLLRIMGSKESGYTIERSNIKAIILDMLAASMDTSATAIEWALSELMRHMKKLQKEMENVVGLKRMVEEADLDRLEYLDMVVKETLRLHPVAPLLLPHEAGEDCTVNGFHIPGKSRIMINVWAIGRDPSVWSEAEKFFPERFVESNIDLRGRDFQLIPFGAGRRGCPGMQMGLTVVRLVIAQLMRCFDWVLANNIQPTELDMTEVFGLTVPRAKHLLAIPRYRLHH</sequence>
<evidence type="ECO:0000313" key="13">
    <source>
        <dbReference type="Proteomes" id="UP000811609"/>
    </source>
</evidence>
<gene>
    <name evidence="12" type="ORF">CIPAW_03G135300</name>
</gene>
<dbReference type="PROSITE" id="PS00086">
    <property type="entry name" value="CYTOCHROME_P450"/>
    <property type="match status" value="1"/>
</dbReference>
<keyword evidence="5 10" id="KW-0479">Metal-binding</keyword>
<evidence type="ECO:0000256" key="2">
    <source>
        <dbReference type="ARBA" id="ARBA00004370"/>
    </source>
</evidence>
<keyword evidence="8 10" id="KW-0503">Monooxygenase</keyword>
<keyword evidence="7 10" id="KW-0408">Iron</keyword>
<keyword evidence="6 10" id="KW-0560">Oxidoreductase</keyword>
<dbReference type="InterPro" id="IPR017972">
    <property type="entry name" value="Cyt_P450_CS"/>
</dbReference>
<comment type="caution">
    <text evidence="12">The sequence shown here is derived from an EMBL/GenBank/DDBJ whole genome shotgun (WGS) entry which is preliminary data.</text>
</comment>
<keyword evidence="11" id="KW-0175">Coiled coil</keyword>
<comment type="cofactor">
    <cofactor evidence="1">
        <name>heme</name>
        <dbReference type="ChEBI" id="CHEBI:30413"/>
    </cofactor>
</comment>
<keyword evidence="4 10" id="KW-0349">Heme</keyword>
<evidence type="ECO:0000256" key="8">
    <source>
        <dbReference type="ARBA" id="ARBA00023033"/>
    </source>
</evidence>
<evidence type="ECO:0000256" key="3">
    <source>
        <dbReference type="ARBA" id="ARBA00010617"/>
    </source>
</evidence>
<dbReference type="GO" id="GO:0016705">
    <property type="term" value="F:oxidoreductase activity, acting on paired donors, with incorporation or reduction of molecular oxygen"/>
    <property type="evidence" value="ECO:0007669"/>
    <property type="project" value="InterPro"/>
</dbReference>
<dbReference type="AlphaFoldDB" id="A0A8T1R408"/>
<dbReference type="Pfam" id="PF00067">
    <property type="entry name" value="p450"/>
    <property type="match status" value="1"/>
</dbReference>
<evidence type="ECO:0000256" key="10">
    <source>
        <dbReference type="RuleBase" id="RU000461"/>
    </source>
</evidence>
<keyword evidence="13" id="KW-1185">Reference proteome</keyword>
<accession>A0A8T1R408</accession>
<reference evidence="12" key="1">
    <citation type="submission" date="2020-12" db="EMBL/GenBank/DDBJ databases">
        <title>WGS assembly of Carya illinoinensis cv. Pawnee.</title>
        <authorList>
            <person name="Platts A."/>
            <person name="Shu S."/>
            <person name="Wright S."/>
            <person name="Barry K."/>
            <person name="Edger P."/>
            <person name="Pires J.C."/>
            <person name="Schmutz J."/>
        </authorList>
    </citation>
    <scope>NUCLEOTIDE SEQUENCE</scope>
    <source>
        <tissue evidence="12">Leaf</tissue>
    </source>
</reference>
<dbReference type="GO" id="GO:0005506">
    <property type="term" value="F:iron ion binding"/>
    <property type="evidence" value="ECO:0007669"/>
    <property type="project" value="InterPro"/>
</dbReference>
<dbReference type="Proteomes" id="UP000811609">
    <property type="component" value="Chromosome 3"/>
</dbReference>
<dbReference type="EMBL" id="CM031811">
    <property type="protein sequence ID" value="KAG6660882.1"/>
    <property type="molecule type" value="Genomic_DNA"/>
</dbReference>
<dbReference type="GO" id="GO:0016020">
    <property type="term" value="C:membrane"/>
    <property type="evidence" value="ECO:0007669"/>
    <property type="project" value="UniProtKB-SubCell"/>
</dbReference>
<proteinExistence type="inferred from homology"/>
<evidence type="ECO:0000256" key="1">
    <source>
        <dbReference type="ARBA" id="ARBA00001971"/>
    </source>
</evidence>
<organism evidence="12 13">
    <name type="scientific">Carya illinoinensis</name>
    <name type="common">Pecan</name>
    <dbReference type="NCBI Taxonomy" id="32201"/>
    <lineage>
        <taxon>Eukaryota</taxon>
        <taxon>Viridiplantae</taxon>
        <taxon>Streptophyta</taxon>
        <taxon>Embryophyta</taxon>
        <taxon>Tracheophyta</taxon>
        <taxon>Spermatophyta</taxon>
        <taxon>Magnoliopsida</taxon>
        <taxon>eudicotyledons</taxon>
        <taxon>Gunneridae</taxon>
        <taxon>Pentapetalae</taxon>
        <taxon>rosids</taxon>
        <taxon>fabids</taxon>
        <taxon>Fagales</taxon>
        <taxon>Juglandaceae</taxon>
        <taxon>Carya</taxon>
    </lineage>
</organism>
<dbReference type="PANTHER" id="PTHR47943">
    <property type="entry name" value="CYTOCHROME P450 93A3-LIKE"/>
    <property type="match status" value="1"/>
</dbReference>
<evidence type="ECO:0008006" key="14">
    <source>
        <dbReference type="Google" id="ProtNLM"/>
    </source>
</evidence>
<name>A0A8T1R408_CARIL</name>
<evidence type="ECO:0000256" key="11">
    <source>
        <dbReference type="SAM" id="Coils"/>
    </source>
</evidence>
<dbReference type="CDD" id="cd11072">
    <property type="entry name" value="CYP71-like"/>
    <property type="match status" value="1"/>
</dbReference>
<evidence type="ECO:0000256" key="9">
    <source>
        <dbReference type="ARBA" id="ARBA00023136"/>
    </source>
</evidence>
<dbReference type="PANTHER" id="PTHR47943:SF2">
    <property type="entry name" value="CYTOCHROME P450"/>
    <property type="match status" value="1"/>
</dbReference>
<comment type="similarity">
    <text evidence="3 10">Belongs to the cytochrome P450 family.</text>
</comment>
<evidence type="ECO:0000256" key="4">
    <source>
        <dbReference type="ARBA" id="ARBA00022617"/>
    </source>
</evidence>
<keyword evidence="9" id="KW-0472">Membrane</keyword>
<dbReference type="InterPro" id="IPR001128">
    <property type="entry name" value="Cyt_P450"/>
</dbReference>
<dbReference type="GO" id="GO:0004497">
    <property type="term" value="F:monooxygenase activity"/>
    <property type="evidence" value="ECO:0007669"/>
    <property type="project" value="UniProtKB-KW"/>
</dbReference>
<comment type="subcellular location">
    <subcellularLocation>
        <location evidence="2">Membrane</location>
    </subcellularLocation>
</comment>
<dbReference type="FunFam" id="1.10.630.10:FF:000011">
    <property type="entry name" value="Cytochrome P450 83B1"/>
    <property type="match status" value="1"/>
</dbReference>
<evidence type="ECO:0000256" key="5">
    <source>
        <dbReference type="ARBA" id="ARBA00022723"/>
    </source>
</evidence>
<evidence type="ECO:0000256" key="6">
    <source>
        <dbReference type="ARBA" id="ARBA00023002"/>
    </source>
</evidence>
<dbReference type="GO" id="GO:0020037">
    <property type="term" value="F:heme binding"/>
    <property type="evidence" value="ECO:0007669"/>
    <property type="project" value="InterPro"/>
</dbReference>
<evidence type="ECO:0000256" key="7">
    <source>
        <dbReference type="ARBA" id="ARBA00023004"/>
    </source>
</evidence>